<protein>
    <submittedName>
        <fullName evidence="1">Phytanoyl-CoA dioxygenase family protein</fullName>
    </submittedName>
</protein>
<dbReference type="PANTHER" id="PTHR21308">
    <property type="entry name" value="PHYTANOYL-COA ALPHA-HYDROXYLASE"/>
    <property type="match status" value="1"/>
</dbReference>
<dbReference type="Pfam" id="PF05721">
    <property type="entry name" value="PhyH"/>
    <property type="match status" value="1"/>
</dbReference>
<evidence type="ECO:0000313" key="1">
    <source>
        <dbReference type="EMBL" id="MCB6184922.1"/>
    </source>
</evidence>
<dbReference type="InterPro" id="IPR047128">
    <property type="entry name" value="PhyH"/>
</dbReference>
<dbReference type="RefSeq" id="WP_227181740.1">
    <property type="nucleotide sequence ID" value="NZ_JAJBZT010000010.1"/>
</dbReference>
<organism evidence="1 2">
    <name type="scientific">Leeia speluncae</name>
    <dbReference type="NCBI Taxonomy" id="2884804"/>
    <lineage>
        <taxon>Bacteria</taxon>
        <taxon>Pseudomonadati</taxon>
        <taxon>Pseudomonadota</taxon>
        <taxon>Betaproteobacteria</taxon>
        <taxon>Neisseriales</taxon>
        <taxon>Leeiaceae</taxon>
        <taxon>Leeia</taxon>
    </lineage>
</organism>
<dbReference type="Proteomes" id="UP001165395">
    <property type="component" value="Unassembled WGS sequence"/>
</dbReference>
<dbReference type="SUPFAM" id="SSF51197">
    <property type="entry name" value="Clavaminate synthase-like"/>
    <property type="match status" value="1"/>
</dbReference>
<reference evidence="1" key="1">
    <citation type="submission" date="2021-10" db="EMBL/GenBank/DDBJ databases">
        <title>The complete genome sequence of Leeia sp. TBRC 13508.</title>
        <authorList>
            <person name="Charoenyingcharoen P."/>
            <person name="Yukphan P."/>
        </authorList>
    </citation>
    <scope>NUCLEOTIDE SEQUENCE</scope>
    <source>
        <strain evidence="1">TBRC 13508</strain>
    </source>
</reference>
<name>A0ABS8D9W4_9NEIS</name>
<keyword evidence="2" id="KW-1185">Reference proteome</keyword>
<dbReference type="EMBL" id="JAJBZT010000010">
    <property type="protein sequence ID" value="MCB6184922.1"/>
    <property type="molecule type" value="Genomic_DNA"/>
</dbReference>
<proteinExistence type="predicted"/>
<dbReference type="Gene3D" id="2.60.120.620">
    <property type="entry name" value="q2cbj1_9rhob like domain"/>
    <property type="match status" value="1"/>
</dbReference>
<dbReference type="InterPro" id="IPR008775">
    <property type="entry name" value="Phytyl_CoA_dOase-like"/>
</dbReference>
<gene>
    <name evidence="1" type="ORF">LIN78_15345</name>
</gene>
<accession>A0ABS8D9W4</accession>
<dbReference type="GO" id="GO:0051213">
    <property type="term" value="F:dioxygenase activity"/>
    <property type="evidence" value="ECO:0007669"/>
    <property type="project" value="UniProtKB-KW"/>
</dbReference>
<comment type="caution">
    <text evidence="1">The sequence shown here is derived from an EMBL/GenBank/DDBJ whole genome shotgun (WGS) entry which is preliminary data.</text>
</comment>
<dbReference type="PANTHER" id="PTHR21308:SF8">
    <property type="entry name" value="PHYTANOYL-COA DIOXYGENASE FAMILY PROTEIN (AFU_ORTHOLOGUE AFUA_2G09620)"/>
    <property type="match status" value="1"/>
</dbReference>
<keyword evidence="1" id="KW-0560">Oxidoreductase</keyword>
<sequence length="386" mass="42744">MNTVTQFADSANLDFDAFQTICAQKTQLANYPFAKATQKNVLIYDGHQLRAQLTTQRRAILSELNYALSNGPGVIVIQAGFDQLAEVDKESAVFEKILEEESKHGVAADHFAKAGANGRIWNSFQKAAVLDPSAFIDYYANPMIDLVCEAWLGPWYQMTAQVNVVRPGGEAQQPHRDYHLGFQVVEDIAKFPVQLQVMSQLLTLQGAVAHTDMPIESGPTLLLPYSQQYALGYLAWRDERFKAYFQQHHVQLPLSKGDLIFFSPALFHAAGNNTTQHLHRMANLLQVSSAFGKPMETIDHQAMMKAVYPTLLEKVSNNALSESQLAIAIAMSADGYSFPNNLDKSPPVGGLAPQTGQQLLATALSEKWAEAEFFQKVDLHFLAKKA</sequence>
<keyword evidence="1" id="KW-0223">Dioxygenase</keyword>
<evidence type="ECO:0000313" key="2">
    <source>
        <dbReference type="Proteomes" id="UP001165395"/>
    </source>
</evidence>